<gene>
    <name evidence="6" type="ORF">CDG60_09175</name>
</gene>
<protein>
    <recommendedName>
        <fullName evidence="5">NADPH-dependent FMN reductase-like domain-containing protein</fullName>
    </recommendedName>
</protein>
<feature type="domain" description="NADPH-dependent FMN reductase-like" evidence="5">
    <location>
        <begin position="3"/>
        <end position="144"/>
    </location>
</feature>
<organism evidence="6 7">
    <name type="scientific">Acinetobacter chinensis</name>
    <dbReference type="NCBI Taxonomy" id="2004650"/>
    <lineage>
        <taxon>Bacteria</taxon>
        <taxon>Pseudomonadati</taxon>
        <taxon>Pseudomonadota</taxon>
        <taxon>Gammaproteobacteria</taxon>
        <taxon>Moraxellales</taxon>
        <taxon>Moraxellaceae</taxon>
        <taxon>Acinetobacter</taxon>
    </lineage>
</organism>
<dbReference type="InterPro" id="IPR029039">
    <property type="entry name" value="Flavoprotein-like_sf"/>
</dbReference>
<dbReference type="GO" id="GO:0016491">
    <property type="term" value="F:oxidoreductase activity"/>
    <property type="evidence" value="ECO:0007669"/>
    <property type="project" value="UniProtKB-KW"/>
</dbReference>
<reference evidence="7" key="1">
    <citation type="submission" date="2018-09" db="EMBL/GenBank/DDBJ databases">
        <title>The complete genome of Acinetobacter sp. strain WCHAc010005.</title>
        <authorList>
            <person name="Hu Y."/>
            <person name="Long H."/>
            <person name="Feng Y."/>
            <person name="Zong Z."/>
        </authorList>
    </citation>
    <scope>NUCLEOTIDE SEQUENCE [LARGE SCALE GENOMIC DNA]</scope>
    <source>
        <strain evidence="7">WCHAc010005</strain>
    </source>
</reference>
<keyword evidence="2" id="KW-0285">Flavoprotein</keyword>
<evidence type="ECO:0000313" key="6">
    <source>
        <dbReference type="EMBL" id="AXY56721.1"/>
    </source>
</evidence>
<dbReference type="Gene3D" id="3.40.50.360">
    <property type="match status" value="1"/>
</dbReference>
<keyword evidence="4" id="KW-0560">Oxidoreductase</keyword>
<dbReference type="SUPFAM" id="SSF52218">
    <property type="entry name" value="Flavoproteins"/>
    <property type="match status" value="1"/>
</dbReference>
<sequence length="176" mass="19835">MKKIVGIVGNFKLPSSTYRVVAEIAQQISQKLNMEFVIYNLSDLGPSFPMAQSANELNFEAKHIIEEIINSDILVVGVPTYNASFPGMFKHLFDLISPETLANKPVVLSATGGSERHSLMIDYQLRPLFNYFKTWVTNTSIYVTSNDCIHTQPTAVLQERIQQTIDELEHLIAMKD</sequence>
<dbReference type="Pfam" id="PF03358">
    <property type="entry name" value="FMN_red"/>
    <property type="match status" value="1"/>
</dbReference>
<evidence type="ECO:0000256" key="3">
    <source>
        <dbReference type="ARBA" id="ARBA00022643"/>
    </source>
</evidence>
<dbReference type="AlphaFoldDB" id="A0A3B7LWD1"/>
<evidence type="ECO:0000313" key="7">
    <source>
        <dbReference type="Proteomes" id="UP000263753"/>
    </source>
</evidence>
<dbReference type="EMBL" id="CP032134">
    <property type="protein sequence ID" value="AXY56721.1"/>
    <property type="molecule type" value="Genomic_DNA"/>
</dbReference>
<dbReference type="KEGG" id="achi:CDG60_09175"/>
<name>A0A3B7LWD1_9GAMM</name>
<evidence type="ECO:0000256" key="4">
    <source>
        <dbReference type="ARBA" id="ARBA00023002"/>
    </source>
</evidence>
<evidence type="ECO:0000259" key="5">
    <source>
        <dbReference type="Pfam" id="PF03358"/>
    </source>
</evidence>
<dbReference type="Proteomes" id="UP000263753">
    <property type="component" value="Chromosome"/>
</dbReference>
<dbReference type="InterPro" id="IPR005025">
    <property type="entry name" value="FMN_Rdtase-like_dom"/>
</dbReference>
<dbReference type="InterPro" id="IPR051814">
    <property type="entry name" value="NAD(P)H-dep_FMN_reductase"/>
</dbReference>
<dbReference type="PANTHER" id="PTHR43408:SF2">
    <property type="entry name" value="FMN REDUCTASE (NADPH)"/>
    <property type="match status" value="1"/>
</dbReference>
<dbReference type="PANTHER" id="PTHR43408">
    <property type="entry name" value="FMN REDUCTASE (NADPH)"/>
    <property type="match status" value="1"/>
</dbReference>
<proteinExistence type="inferred from homology"/>
<evidence type="ECO:0000256" key="2">
    <source>
        <dbReference type="ARBA" id="ARBA00022630"/>
    </source>
</evidence>
<keyword evidence="3" id="KW-0288">FMN</keyword>
<evidence type="ECO:0000256" key="1">
    <source>
        <dbReference type="ARBA" id="ARBA00005990"/>
    </source>
</evidence>
<comment type="similarity">
    <text evidence="1">Belongs to the SsuE family.</text>
</comment>
<accession>A0A3B7LWD1</accession>